<evidence type="ECO:0000256" key="4">
    <source>
        <dbReference type="ARBA" id="ARBA00022741"/>
    </source>
</evidence>
<sequence>MTKIIIIASGKGGTGKTSLAAGLGAALAAREHQVLVIDGDSGLRNLDIVLGMSDRVVFSFADVASGMIPLMEAAARHPSLERLFLLTAPAEPLSSGSLTADGMRRLAEQAQDVGFDYILIDGPAGLAEEFHAFAAVASEAIVITCGGEGSLRGAERMARVLEDDGVPNVRLVVNRIRRRLIRRGAIGTVDDAMDATGLCLLGIVPEDEEVSVSAGKGVPIASEKARSAAHAYRNIARRLDGEDTPLMRL</sequence>
<dbReference type="InterPro" id="IPR050625">
    <property type="entry name" value="ParA/MinD_ATPase"/>
</dbReference>
<dbReference type="InterPro" id="IPR025501">
    <property type="entry name" value="MinD_FleN"/>
</dbReference>
<feature type="domain" description="CobQ/CobB/MinD/ParA nucleotide binding" evidence="11">
    <location>
        <begin position="5"/>
        <end position="220"/>
    </location>
</feature>
<keyword evidence="13" id="KW-1185">Reference proteome</keyword>
<accession>A0A252F7H9</accession>
<evidence type="ECO:0000256" key="2">
    <source>
        <dbReference type="ARBA" id="ARBA00016887"/>
    </source>
</evidence>
<dbReference type="AlphaFoldDB" id="A0A252F7H9"/>
<dbReference type="InterPro" id="IPR010223">
    <property type="entry name" value="MinD"/>
</dbReference>
<evidence type="ECO:0000256" key="5">
    <source>
        <dbReference type="ARBA" id="ARBA00022840"/>
    </source>
</evidence>
<dbReference type="Proteomes" id="UP000194903">
    <property type="component" value="Unassembled WGS sequence"/>
</dbReference>
<evidence type="ECO:0000256" key="8">
    <source>
        <dbReference type="ARBA" id="ARBA00025436"/>
    </source>
</evidence>
<dbReference type="GO" id="GO:0009898">
    <property type="term" value="C:cytoplasmic side of plasma membrane"/>
    <property type="evidence" value="ECO:0007669"/>
    <property type="project" value="TreeGrafter"/>
</dbReference>
<dbReference type="RefSeq" id="WP_087016669.1">
    <property type="nucleotide sequence ID" value="NZ_NHOC01000001.1"/>
</dbReference>
<gene>
    <name evidence="12" type="ORF">CBW42_00385</name>
</gene>
<organism evidence="12 13">
    <name type="scientific">Butyricicoccus porcorum</name>
    <dbReference type="NCBI Taxonomy" id="1945634"/>
    <lineage>
        <taxon>Bacteria</taxon>
        <taxon>Bacillati</taxon>
        <taxon>Bacillota</taxon>
        <taxon>Clostridia</taxon>
        <taxon>Eubacteriales</taxon>
        <taxon>Butyricicoccaceae</taxon>
        <taxon>Butyricicoccus</taxon>
    </lineage>
</organism>
<dbReference type="NCBIfam" id="TIGR01968">
    <property type="entry name" value="minD_bact"/>
    <property type="match status" value="1"/>
</dbReference>
<dbReference type="InterPro" id="IPR002586">
    <property type="entry name" value="CobQ/CobB/MinD/ParA_Nub-bd_dom"/>
</dbReference>
<dbReference type="GO" id="GO:0000917">
    <property type="term" value="P:division septum assembly"/>
    <property type="evidence" value="ECO:0007669"/>
    <property type="project" value="UniProtKB-KW"/>
</dbReference>
<dbReference type="OrthoDB" id="9773088at2"/>
<name>A0A252F7H9_9FIRM</name>
<keyword evidence="6" id="KW-0717">Septation</keyword>
<proteinExistence type="inferred from homology"/>
<dbReference type="GO" id="GO:0016887">
    <property type="term" value="F:ATP hydrolysis activity"/>
    <property type="evidence" value="ECO:0007669"/>
    <property type="project" value="InterPro"/>
</dbReference>
<dbReference type="InterPro" id="IPR027417">
    <property type="entry name" value="P-loop_NTPase"/>
</dbReference>
<evidence type="ECO:0000259" key="11">
    <source>
        <dbReference type="Pfam" id="PF01656"/>
    </source>
</evidence>
<dbReference type="GO" id="GO:0051782">
    <property type="term" value="P:negative regulation of cell division"/>
    <property type="evidence" value="ECO:0007669"/>
    <property type="project" value="TreeGrafter"/>
</dbReference>
<dbReference type="EMBL" id="NHOC01000001">
    <property type="protein sequence ID" value="OUM21727.1"/>
    <property type="molecule type" value="Genomic_DNA"/>
</dbReference>
<dbReference type="PIRSF" id="PIRSF003092">
    <property type="entry name" value="MinD"/>
    <property type="match status" value="1"/>
</dbReference>
<comment type="caution">
    <text evidence="12">The sequence shown here is derived from an EMBL/GenBank/DDBJ whole genome shotgun (WGS) entry which is preliminary data.</text>
</comment>
<evidence type="ECO:0000313" key="13">
    <source>
        <dbReference type="Proteomes" id="UP000194903"/>
    </source>
</evidence>
<evidence type="ECO:0000313" key="12">
    <source>
        <dbReference type="EMBL" id="OUM21727.1"/>
    </source>
</evidence>
<dbReference type="PANTHER" id="PTHR43384:SF6">
    <property type="entry name" value="SEPTUM SITE-DETERMINING PROTEIN MIND HOMOLOG, CHLOROPLASTIC"/>
    <property type="match status" value="1"/>
</dbReference>
<evidence type="ECO:0000256" key="10">
    <source>
        <dbReference type="PIRSR" id="PIRSR003092-1"/>
    </source>
</evidence>
<dbReference type="PANTHER" id="PTHR43384">
    <property type="entry name" value="SEPTUM SITE-DETERMINING PROTEIN MIND HOMOLOG, CHLOROPLASTIC-RELATED"/>
    <property type="match status" value="1"/>
</dbReference>
<keyword evidence="4 10" id="KW-0547">Nucleotide-binding</keyword>
<keyword evidence="5 10" id="KW-0067">ATP-binding</keyword>
<evidence type="ECO:0000256" key="7">
    <source>
        <dbReference type="ARBA" id="ARBA00023306"/>
    </source>
</evidence>
<dbReference type="GO" id="GO:0005524">
    <property type="term" value="F:ATP binding"/>
    <property type="evidence" value="ECO:0007669"/>
    <property type="project" value="UniProtKB-KW"/>
</dbReference>
<dbReference type="SUPFAM" id="SSF52540">
    <property type="entry name" value="P-loop containing nucleoside triphosphate hydrolases"/>
    <property type="match status" value="1"/>
</dbReference>
<dbReference type="Pfam" id="PF01656">
    <property type="entry name" value="CbiA"/>
    <property type="match status" value="1"/>
</dbReference>
<keyword evidence="3" id="KW-0132">Cell division</keyword>
<dbReference type="GO" id="GO:0005829">
    <property type="term" value="C:cytosol"/>
    <property type="evidence" value="ECO:0007669"/>
    <property type="project" value="TreeGrafter"/>
</dbReference>
<evidence type="ECO:0000256" key="1">
    <source>
        <dbReference type="ARBA" id="ARBA00010257"/>
    </source>
</evidence>
<evidence type="ECO:0000256" key="3">
    <source>
        <dbReference type="ARBA" id="ARBA00022618"/>
    </source>
</evidence>
<keyword evidence="7" id="KW-0131">Cell cycle</keyword>
<protein>
    <recommendedName>
        <fullName evidence="2">Septum site-determining protein MinD</fullName>
    </recommendedName>
    <alternativeName>
        <fullName evidence="9">Cell division inhibitor MinD</fullName>
    </alternativeName>
</protein>
<comment type="similarity">
    <text evidence="1">Belongs to the ParA family. MinD subfamily.</text>
</comment>
<dbReference type="Gene3D" id="3.40.50.300">
    <property type="entry name" value="P-loop containing nucleotide triphosphate hydrolases"/>
    <property type="match status" value="1"/>
</dbReference>
<reference evidence="12 13" key="1">
    <citation type="submission" date="2017-05" db="EMBL/GenBank/DDBJ databases">
        <title>Butyricicoccus porcorum sp. nov. a butyrate-producing bacterium from the swine intestinal tract.</title>
        <authorList>
            <person name="Trachsel J."/>
            <person name="Humphrey S."/>
            <person name="Allen H.K."/>
        </authorList>
    </citation>
    <scope>NUCLEOTIDE SEQUENCE [LARGE SCALE GENOMIC DNA]</scope>
    <source>
        <strain evidence="12">BB10</strain>
    </source>
</reference>
<comment type="function">
    <text evidence="8">ATPase required for the correct placement of the division site. Cell division inhibitors MinC and MinD act in concert to form an inhibitor capable of blocking formation of the polar Z ring septums. Rapidly oscillates between the poles of the cell to destabilize FtsZ filaments that have formed before they mature into polar Z rings.</text>
</comment>
<evidence type="ECO:0000256" key="9">
    <source>
        <dbReference type="ARBA" id="ARBA00032845"/>
    </source>
</evidence>
<feature type="binding site" evidence="10">
    <location>
        <begin position="11"/>
        <end position="18"/>
    </location>
    <ligand>
        <name>ATP</name>
        <dbReference type="ChEBI" id="CHEBI:30616"/>
    </ligand>
</feature>
<evidence type="ECO:0000256" key="6">
    <source>
        <dbReference type="ARBA" id="ARBA00023210"/>
    </source>
</evidence>